<dbReference type="AlphaFoldDB" id="A0A2A4JFH8"/>
<proteinExistence type="predicted"/>
<comment type="cofactor">
    <cofactor evidence="2">
        <name>Mg(2+)</name>
        <dbReference type="ChEBI" id="CHEBI:18420"/>
    </cofactor>
</comment>
<dbReference type="GO" id="GO:0005634">
    <property type="term" value="C:nucleus"/>
    <property type="evidence" value="ECO:0007669"/>
    <property type="project" value="TreeGrafter"/>
</dbReference>
<feature type="domain" description="RNase III" evidence="9">
    <location>
        <begin position="147"/>
        <end position="306"/>
    </location>
</feature>
<dbReference type="InterPro" id="IPR036389">
    <property type="entry name" value="RNase_III_sf"/>
</dbReference>
<dbReference type="GO" id="GO:0030422">
    <property type="term" value="P:siRNA processing"/>
    <property type="evidence" value="ECO:0007669"/>
    <property type="project" value="InterPro"/>
</dbReference>
<dbReference type="Pfam" id="PF20932">
    <property type="entry name" value="Dicer_dsRBD"/>
    <property type="match status" value="1"/>
</dbReference>
<dbReference type="GO" id="GO:0004525">
    <property type="term" value="F:ribonuclease III activity"/>
    <property type="evidence" value="ECO:0007669"/>
    <property type="project" value="InterPro"/>
</dbReference>
<evidence type="ECO:0000256" key="1">
    <source>
        <dbReference type="ARBA" id="ARBA00001936"/>
    </source>
</evidence>
<feature type="domain" description="DRBM" evidence="8">
    <location>
        <begin position="379"/>
        <end position="401"/>
    </location>
</feature>
<evidence type="ECO:0000259" key="8">
    <source>
        <dbReference type="PROSITE" id="PS50137"/>
    </source>
</evidence>
<sequence>MTRILFSLPMPCLWKIRPIFMIGIQFPTSEVLDGNLSRESMDMVRDRYTDCDGAAEIEPLDRAQNAMQLYVHSQAVPDKSVADCVEALIGTYLLSGGLIGAVKVIEWMRVIPPQDDFAEYLNMRVPTVITDKKATETDIDFLLSYCRDDVEKILNYTFNDPSFLLEALSHPSYIRNRLTRSYERLEFLGDAILDFLITSHIFEHCGELKPGEMTDLRSALVNNVTFASYVVKLGLHKFLCSELNPSLDTAIMMFVDHQIQRDHEIVEDVLYMIDEEECSIAEYIEVPKVLSDIFEALMGAIYLDCGGNLQTVWSVVYRIMCKEIHNFSLRIPQQPVKILYEKIHACPTFGKPDVVDPDVPKIKIGVTITKNDWQHTVYGIGRNKSQAKRAAAKMALKVLSL</sequence>
<organism evidence="10">
    <name type="scientific">Heliothis virescens</name>
    <name type="common">Tobacco budworm moth</name>
    <dbReference type="NCBI Taxonomy" id="7102"/>
    <lineage>
        <taxon>Eukaryota</taxon>
        <taxon>Metazoa</taxon>
        <taxon>Ecdysozoa</taxon>
        <taxon>Arthropoda</taxon>
        <taxon>Hexapoda</taxon>
        <taxon>Insecta</taxon>
        <taxon>Pterygota</taxon>
        <taxon>Neoptera</taxon>
        <taxon>Endopterygota</taxon>
        <taxon>Lepidoptera</taxon>
        <taxon>Glossata</taxon>
        <taxon>Ditrysia</taxon>
        <taxon>Noctuoidea</taxon>
        <taxon>Noctuidae</taxon>
        <taxon>Heliothinae</taxon>
        <taxon>Heliothis</taxon>
    </lineage>
</organism>
<dbReference type="Gene3D" id="3.30.160.20">
    <property type="match status" value="1"/>
</dbReference>
<evidence type="ECO:0000256" key="2">
    <source>
        <dbReference type="ARBA" id="ARBA00001946"/>
    </source>
</evidence>
<dbReference type="PROSITE" id="PS00517">
    <property type="entry name" value="RNASE_3_1"/>
    <property type="match status" value="1"/>
</dbReference>
<keyword evidence="6 7" id="KW-0694">RNA-binding</keyword>
<dbReference type="PROSITE" id="PS50137">
    <property type="entry name" value="DS_RBD"/>
    <property type="match status" value="1"/>
</dbReference>
<keyword evidence="3" id="KW-0479">Metal-binding</keyword>
<evidence type="ECO:0000256" key="3">
    <source>
        <dbReference type="ARBA" id="ARBA00022723"/>
    </source>
</evidence>
<dbReference type="PROSITE" id="PS50142">
    <property type="entry name" value="RNASE_3_2"/>
    <property type="match status" value="1"/>
</dbReference>
<dbReference type="InterPro" id="IPR044441">
    <property type="entry name" value="DICER_DSRM"/>
</dbReference>
<dbReference type="GO" id="GO:0003723">
    <property type="term" value="F:RNA binding"/>
    <property type="evidence" value="ECO:0007669"/>
    <property type="project" value="UniProtKB-UniRule"/>
</dbReference>
<dbReference type="GO" id="GO:0031054">
    <property type="term" value="P:pre-miRNA processing"/>
    <property type="evidence" value="ECO:0007669"/>
    <property type="project" value="InterPro"/>
</dbReference>
<dbReference type="CDD" id="cd00593">
    <property type="entry name" value="RIBOc"/>
    <property type="match status" value="1"/>
</dbReference>
<dbReference type="GO" id="GO:0004530">
    <property type="term" value="F:deoxyribonuclease I activity"/>
    <property type="evidence" value="ECO:0007669"/>
    <property type="project" value="TreeGrafter"/>
</dbReference>
<dbReference type="PANTHER" id="PTHR14950:SF37">
    <property type="entry name" value="ENDORIBONUCLEASE DICER"/>
    <property type="match status" value="1"/>
</dbReference>
<evidence type="ECO:0000259" key="9">
    <source>
        <dbReference type="PROSITE" id="PS50142"/>
    </source>
</evidence>
<evidence type="ECO:0008006" key="11">
    <source>
        <dbReference type="Google" id="ProtNLM"/>
    </source>
</evidence>
<dbReference type="GO" id="GO:0006309">
    <property type="term" value="P:apoptotic DNA fragmentation"/>
    <property type="evidence" value="ECO:0007669"/>
    <property type="project" value="TreeGrafter"/>
</dbReference>
<dbReference type="GO" id="GO:0046872">
    <property type="term" value="F:metal ion binding"/>
    <property type="evidence" value="ECO:0007669"/>
    <property type="project" value="UniProtKB-KW"/>
</dbReference>
<comment type="caution">
    <text evidence="10">The sequence shown here is derived from an EMBL/GenBank/DDBJ whole genome shotgun (WGS) entry which is preliminary data.</text>
</comment>
<keyword evidence="4" id="KW-0378">Hydrolase</keyword>
<dbReference type="Pfam" id="PF00636">
    <property type="entry name" value="Ribonuclease_3"/>
    <property type="match status" value="1"/>
</dbReference>
<evidence type="ECO:0000313" key="10">
    <source>
        <dbReference type="EMBL" id="PCG70569.1"/>
    </source>
</evidence>
<keyword evidence="5" id="KW-0460">Magnesium</keyword>
<dbReference type="Gene3D" id="1.10.1520.10">
    <property type="entry name" value="Ribonuclease III domain"/>
    <property type="match status" value="2"/>
</dbReference>
<dbReference type="InterPro" id="IPR000999">
    <property type="entry name" value="RNase_III_dom"/>
</dbReference>
<accession>A0A2A4JFH8</accession>
<dbReference type="FunFam" id="1.10.1520.10:FF:000004">
    <property type="entry name" value="Endoribonuclease dicer-like 1"/>
    <property type="match status" value="1"/>
</dbReference>
<protein>
    <recommendedName>
        <fullName evidence="11">RNase III domain-containing protein</fullName>
    </recommendedName>
</protein>
<dbReference type="SMART" id="SM00535">
    <property type="entry name" value="RIBOc"/>
    <property type="match status" value="1"/>
</dbReference>
<evidence type="ECO:0000256" key="6">
    <source>
        <dbReference type="ARBA" id="ARBA00022884"/>
    </source>
</evidence>
<dbReference type="GO" id="GO:0005737">
    <property type="term" value="C:cytoplasm"/>
    <property type="evidence" value="ECO:0007669"/>
    <property type="project" value="TreeGrafter"/>
</dbReference>
<dbReference type="SUPFAM" id="SSF69065">
    <property type="entry name" value="RNase III domain-like"/>
    <property type="match status" value="1"/>
</dbReference>
<reference evidence="10" key="1">
    <citation type="submission" date="2017-09" db="EMBL/GenBank/DDBJ databases">
        <title>Contemporary evolution of a Lepidopteran species, Heliothis virescens, in response to modern agricultural practices.</title>
        <authorList>
            <person name="Fritz M.L."/>
            <person name="Deyonke A.M."/>
            <person name="Papanicolaou A."/>
            <person name="Micinski S."/>
            <person name="Westbrook J."/>
            <person name="Gould F."/>
        </authorList>
    </citation>
    <scope>NUCLEOTIDE SEQUENCE [LARGE SCALE GENOMIC DNA]</scope>
    <source>
        <strain evidence="10">HvINT-</strain>
        <tissue evidence="10">Whole body</tissue>
    </source>
</reference>
<gene>
    <name evidence="10" type="ORF">B5V51_2816</name>
</gene>
<dbReference type="SUPFAM" id="SSF54768">
    <property type="entry name" value="dsRNA-binding domain-like"/>
    <property type="match status" value="1"/>
</dbReference>
<name>A0A2A4JFH8_HELVI</name>
<comment type="cofactor">
    <cofactor evidence="1">
        <name>Mn(2+)</name>
        <dbReference type="ChEBI" id="CHEBI:29035"/>
    </cofactor>
</comment>
<dbReference type="InterPro" id="IPR014720">
    <property type="entry name" value="dsRBD_dom"/>
</dbReference>
<evidence type="ECO:0000256" key="7">
    <source>
        <dbReference type="PROSITE-ProRule" id="PRU00266"/>
    </source>
</evidence>
<evidence type="ECO:0000256" key="4">
    <source>
        <dbReference type="ARBA" id="ARBA00022801"/>
    </source>
</evidence>
<dbReference type="PANTHER" id="PTHR14950">
    <property type="entry name" value="DICER-RELATED"/>
    <property type="match status" value="1"/>
</dbReference>
<evidence type="ECO:0000256" key="5">
    <source>
        <dbReference type="ARBA" id="ARBA00022842"/>
    </source>
</evidence>
<dbReference type="STRING" id="7102.A0A2A4JFH8"/>
<dbReference type="GO" id="GO:0070578">
    <property type="term" value="C:RISC-loading complex"/>
    <property type="evidence" value="ECO:0007669"/>
    <property type="project" value="TreeGrafter"/>
</dbReference>
<dbReference type="EMBL" id="NWSH01001648">
    <property type="protein sequence ID" value="PCG70569.1"/>
    <property type="molecule type" value="Genomic_DNA"/>
</dbReference>